<name>A0ABD3XJR1_SINWO</name>
<dbReference type="Gene3D" id="2.10.22.10">
    <property type="entry name" value="Antistasin, domain 1"/>
    <property type="match status" value="1"/>
</dbReference>
<accession>A0ABD3XJR1</accession>
<evidence type="ECO:0000313" key="2">
    <source>
        <dbReference type="EMBL" id="KAL3886484.1"/>
    </source>
</evidence>
<gene>
    <name evidence="2" type="ORF">ACJMK2_026469</name>
</gene>
<reference evidence="2 3" key="1">
    <citation type="submission" date="2024-11" db="EMBL/GenBank/DDBJ databases">
        <title>Chromosome-level genome assembly of the freshwater bivalve Anodonta woodiana.</title>
        <authorList>
            <person name="Chen X."/>
        </authorList>
    </citation>
    <scope>NUCLEOTIDE SEQUENCE [LARGE SCALE GENOMIC DNA]</scope>
    <source>
        <strain evidence="2">MN2024</strain>
        <tissue evidence="2">Gills</tissue>
    </source>
</reference>
<dbReference type="Proteomes" id="UP001634394">
    <property type="component" value="Unassembled WGS sequence"/>
</dbReference>
<organism evidence="2 3">
    <name type="scientific">Sinanodonta woodiana</name>
    <name type="common">Chinese pond mussel</name>
    <name type="synonym">Anodonta woodiana</name>
    <dbReference type="NCBI Taxonomy" id="1069815"/>
    <lineage>
        <taxon>Eukaryota</taxon>
        <taxon>Metazoa</taxon>
        <taxon>Spiralia</taxon>
        <taxon>Lophotrochozoa</taxon>
        <taxon>Mollusca</taxon>
        <taxon>Bivalvia</taxon>
        <taxon>Autobranchia</taxon>
        <taxon>Heteroconchia</taxon>
        <taxon>Palaeoheterodonta</taxon>
        <taxon>Unionida</taxon>
        <taxon>Unionoidea</taxon>
        <taxon>Unionidae</taxon>
        <taxon>Unioninae</taxon>
        <taxon>Sinanodonta</taxon>
    </lineage>
</organism>
<dbReference type="AlphaFoldDB" id="A0ABD3XJR1"/>
<feature type="non-terminal residue" evidence="2">
    <location>
        <position position="1"/>
    </location>
</feature>
<feature type="region of interest" description="Disordered" evidence="1">
    <location>
        <begin position="1"/>
        <end position="21"/>
    </location>
</feature>
<keyword evidence="3" id="KW-1185">Reference proteome</keyword>
<evidence type="ECO:0000313" key="3">
    <source>
        <dbReference type="Proteomes" id="UP001634394"/>
    </source>
</evidence>
<evidence type="ECO:0000256" key="1">
    <source>
        <dbReference type="SAM" id="MobiDB-lite"/>
    </source>
</evidence>
<sequence length="576" mass="57308">ISSDQSLSGIPEDAPASPNGNGCSSVPNNCDALCLKIDASGCIICTCSGTEANKSSSGLSTSSLTGSVIKLPHSVSMNLNGCPPFPAGCSGDCASLDSDGCAICKCPVSGGSGGSTGGSVNSTSISVVAVDNGYNHVDSGAMNNGNGCPPYSKDCQAECAAIDEHGCVVCQCTSSGSGNSGGSDNSTSVSVGGGGVVNAYNHISSGAMNNGNGCPAYSKDCPGECAAIDDNGCVVCRCTISGTPVANGTSSTGAGGDNTNNAYHNEYNHLAPGSTNNNNNCPQFSESCPAECTTTNDDGCPVCSCISSGNIGGGSTSGGSASATSVNECPVFDSSCPITCITTDRKQCLICTCSNIDTTTTIHKTTPAPTVTTTTTSPVTSACPVFDTSCPHECTSLDEMQCLTCTCADITTTPAPTVQTTMVPAVTSACPVFDTSCPPACISLDEMQCLQCTCAGCAPFDASCPSVCVAMDAKGCLQCKCPLTQVGLGNGCPPFDANCDPACITINVQGCMTCTCAATSSQSVPITEIPSITNTTAAASATCPPLRCVSPCDVGITFGADKCPICKCQTVTTKSP</sequence>
<comment type="caution">
    <text evidence="2">The sequence shown here is derived from an EMBL/GenBank/DDBJ whole genome shotgun (WGS) entry which is preliminary data.</text>
</comment>
<dbReference type="EMBL" id="JBJQND010000002">
    <property type="protein sequence ID" value="KAL3886484.1"/>
    <property type="molecule type" value="Genomic_DNA"/>
</dbReference>
<protein>
    <submittedName>
        <fullName evidence="2">Uncharacterized protein</fullName>
    </submittedName>
</protein>
<proteinExistence type="predicted"/>